<dbReference type="Gene3D" id="3.40.50.1820">
    <property type="entry name" value="alpha/beta hydrolase"/>
    <property type="match status" value="1"/>
</dbReference>
<evidence type="ECO:0000313" key="2">
    <source>
        <dbReference type="EMBL" id="PPQ82824.1"/>
    </source>
</evidence>
<dbReference type="Pfam" id="PF12697">
    <property type="entry name" value="Abhydrolase_6"/>
    <property type="match status" value="1"/>
</dbReference>
<dbReference type="SUPFAM" id="SSF53474">
    <property type="entry name" value="alpha/beta-Hydrolases"/>
    <property type="match status" value="1"/>
</dbReference>
<dbReference type="InterPro" id="IPR000073">
    <property type="entry name" value="AB_hydrolase_1"/>
</dbReference>
<dbReference type="AlphaFoldDB" id="A0A409WWB4"/>
<evidence type="ECO:0000259" key="1">
    <source>
        <dbReference type="Pfam" id="PF12697"/>
    </source>
</evidence>
<dbReference type="InterPro" id="IPR050228">
    <property type="entry name" value="Carboxylesterase_BioH"/>
</dbReference>
<evidence type="ECO:0000313" key="3">
    <source>
        <dbReference type="Proteomes" id="UP000283269"/>
    </source>
</evidence>
<sequence>MSPTSTEKILKSSDGTDIFARAVGLHHKPSLVFVHGLALSGAVFDDLFKNQDLLDRFYLVSYDMRGHGRSGKPDTIEGHASRLYADDFAVVVEAFSLKAPLLIGWSLGGKYSQMFKQNGRLTIHGTATVACDICANLKPGSISGIVYAAGLPYIGPIMNEVGQPFVLGCVPGLYSTDDVTLSANTKLAFVESVFNVPDSVPISIKWSWLGSATVQHPAVSQAVLSRIQDPEKLFEAGSKGLPLLMLYGTRDTHLNGEVAIKWMTPHFKNIEVHTIQGGSHASFYDNEEEFVRTVVAYATRIFGEAQQQQES</sequence>
<comment type="caution">
    <text evidence="2">The sequence shown here is derived from an EMBL/GenBank/DDBJ whole genome shotgun (WGS) entry which is preliminary data.</text>
</comment>
<dbReference type="STRING" id="93625.A0A409WWB4"/>
<dbReference type="OrthoDB" id="408373at2759"/>
<feature type="domain" description="AB hydrolase-1" evidence="1">
    <location>
        <begin position="31"/>
        <end position="292"/>
    </location>
</feature>
<name>A0A409WWB4_PSICY</name>
<keyword evidence="3" id="KW-1185">Reference proteome</keyword>
<dbReference type="PANTHER" id="PTHR43194:SF2">
    <property type="entry name" value="PEROXISOMAL MEMBRANE PROTEIN LPX1"/>
    <property type="match status" value="1"/>
</dbReference>
<dbReference type="InParanoid" id="A0A409WWB4"/>
<dbReference type="PANTHER" id="PTHR43194">
    <property type="entry name" value="HYDROLASE ALPHA/BETA FOLD FAMILY"/>
    <property type="match status" value="1"/>
</dbReference>
<dbReference type="Proteomes" id="UP000283269">
    <property type="component" value="Unassembled WGS sequence"/>
</dbReference>
<gene>
    <name evidence="2" type="ORF">CVT25_009199</name>
</gene>
<protein>
    <recommendedName>
        <fullName evidence="1">AB hydrolase-1 domain-containing protein</fullName>
    </recommendedName>
</protein>
<dbReference type="EMBL" id="NHYD01003092">
    <property type="protein sequence ID" value="PPQ82824.1"/>
    <property type="molecule type" value="Genomic_DNA"/>
</dbReference>
<reference evidence="2 3" key="1">
    <citation type="journal article" date="2018" name="Evol. Lett.">
        <title>Horizontal gene cluster transfer increased hallucinogenic mushroom diversity.</title>
        <authorList>
            <person name="Reynolds H.T."/>
            <person name="Vijayakumar V."/>
            <person name="Gluck-Thaler E."/>
            <person name="Korotkin H.B."/>
            <person name="Matheny P.B."/>
            <person name="Slot J.C."/>
        </authorList>
    </citation>
    <scope>NUCLEOTIDE SEQUENCE [LARGE SCALE GENOMIC DNA]</scope>
    <source>
        <strain evidence="2 3">2631</strain>
    </source>
</reference>
<proteinExistence type="predicted"/>
<accession>A0A409WWB4</accession>
<organism evidence="2 3">
    <name type="scientific">Psilocybe cyanescens</name>
    <dbReference type="NCBI Taxonomy" id="93625"/>
    <lineage>
        <taxon>Eukaryota</taxon>
        <taxon>Fungi</taxon>
        <taxon>Dikarya</taxon>
        <taxon>Basidiomycota</taxon>
        <taxon>Agaricomycotina</taxon>
        <taxon>Agaricomycetes</taxon>
        <taxon>Agaricomycetidae</taxon>
        <taxon>Agaricales</taxon>
        <taxon>Agaricineae</taxon>
        <taxon>Strophariaceae</taxon>
        <taxon>Psilocybe</taxon>
    </lineage>
</organism>
<dbReference type="InterPro" id="IPR029058">
    <property type="entry name" value="AB_hydrolase_fold"/>
</dbReference>